<dbReference type="Proteomes" id="UP000624709">
    <property type="component" value="Unassembled WGS sequence"/>
</dbReference>
<protein>
    <submittedName>
        <fullName evidence="1">Uncharacterized protein</fullName>
    </submittedName>
</protein>
<name>A0ABQ4BJ38_9ACTN</name>
<dbReference type="EMBL" id="BOMS01000101">
    <property type="protein sequence ID" value="GIE70285.1"/>
    <property type="molecule type" value="Genomic_DNA"/>
</dbReference>
<comment type="caution">
    <text evidence="1">The sequence shown here is derived from an EMBL/GenBank/DDBJ whole genome shotgun (WGS) entry which is preliminary data.</text>
</comment>
<reference evidence="1 2" key="1">
    <citation type="submission" date="2021-01" db="EMBL/GenBank/DDBJ databases">
        <title>Whole genome shotgun sequence of Actinoplanes palleronii NBRC 14916.</title>
        <authorList>
            <person name="Komaki H."/>
            <person name="Tamura T."/>
        </authorList>
    </citation>
    <scope>NUCLEOTIDE SEQUENCE [LARGE SCALE GENOMIC DNA]</scope>
    <source>
        <strain evidence="1 2">NBRC 14916</strain>
    </source>
</reference>
<evidence type="ECO:0000313" key="2">
    <source>
        <dbReference type="Proteomes" id="UP000624709"/>
    </source>
</evidence>
<proteinExistence type="predicted"/>
<keyword evidence="2" id="KW-1185">Reference proteome</keyword>
<gene>
    <name evidence="1" type="ORF">Apa02nite_063930</name>
</gene>
<organism evidence="1 2">
    <name type="scientific">Actinoplanes palleronii</name>
    <dbReference type="NCBI Taxonomy" id="113570"/>
    <lineage>
        <taxon>Bacteria</taxon>
        <taxon>Bacillati</taxon>
        <taxon>Actinomycetota</taxon>
        <taxon>Actinomycetes</taxon>
        <taxon>Micromonosporales</taxon>
        <taxon>Micromonosporaceae</taxon>
        <taxon>Actinoplanes</taxon>
    </lineage>
</organism>
<evidence type="ECO:0000313" key="1">
    <source>
        <dbReference type="EMBL" id="GIE70285.1"/>
    </source>
</evidence>
<sequence length="166" mass="17562">MVTGTRRFLTPDDVDRLYARAAGLLSSGRGDAPDASTLVIRIRTASGWHETSVRGDGDRGRADEFMAAATRAGTDAGAYRSERVAVVVVADSDGGSDVRPWPLSTPATGMPGYPSRPCLVTDAAAVLAAVRTATVDTRWTTDDGHRVALRVRPLLAYEKSCIDLGS</sequence>
<accession>A0ABQ4BJ38</accession>